<dbReference type="InterPro" id="IPR036271">
    <property type="entry name" value="Tet_transcr_reg_TetR-rel_C_sf"/>
</dbReference>
<dbReference type="PROSITE" id="PS50977">
    <property type="entry name" value="HTH_TETR_2"/>
    <property type="match status" value="1"/>
</dbReference>
<dbReference type="Pfam" id="PF16859">
    <property type="entry name" value="TetR_C_11"/>
    <property type="match status" value="1"/>
</dbReference>
<dbReference type="InterPro" id="IPR001647">
    <property type="entry name" value="HTH_TetR"/>
</dbReference>
<name>A0ABZ1EM73_9ACTN</name>
<evidence type="ECO:0000256" key="1">
    <source>
        <dbReference type="ARBA" id="ARBA00023015"/>
    </source>
</evidence>
<organism evidence="6 7">
    <name type="scientific">Micromonospora peucetia</name>
    <dbReference type="NCBI Taxonomy" id="47871"/>
    <lineage>
        <taxon>Bacteria</taxon>
        <taxon>Bacillati</taxon>
        <taxon>Actinomycetota</taxon>
        <taxon>Actinomycetes</taxon>
        <taxon>Micromonosporales</taxon>
        <taxon>Micromonosporaceae</taxon>
        <taxon>Micromonospora</taxon>
    </lineage>
</organism>
<dbReference type="Gene3D" id="1.10.357.10">
    <property type="entry name" value="Tetracycline Repressor, domain 2"/>
    <property type="match status" value="1"/>
</dbReference>
<dbReference type="PRINTS" id="PR00455">
    <property type="entry name" value="HTHTETR"/>
</dbReference>
<accession>A0ABZ1EM73</accession>
<dbReference type="InterPro" id="IPR009057">
    <property type="entry name" value="Homeodomain-like_sf"/>
</dbReference>
<dbReference type="Gene3D" id="1.10.10.60">
    <property type="entry name" value="Homeodomain-like"/>
    <property type="match status" value="1"/>
</dbReference>
<keyword evidence="3" id="KW-0804">Transcription</keyword>
<keyword evidence="1" id="KW-0805">Transcription regulation</keyword>
<evidence type="ECO:0000256" key="4">
    <source>
        <dbReference type="PROSITE-ProRule" id="PRU00335"/>
    </source>
</evidence>
<keyword evidence="7" id="KW-1185">Reference proteome</keyword>
<evidence type="ECO:0000256" key="2">
    <source>
        <dbReference type="ARBA" id="ARBA00023125"/>
    </source>
</evidence>
<evidence type="ECO:0000313" key="6">
    <source>
        <dbReference type="EMBL" id="WSA35347.1"/>
    </source>
</evidence>
<evidence type="ECO:0000313" key="7">
    <source>
        <dbReference type="Proteomes" id="UP001334804"/>
    </source>
</evidence>
<sequence length="200" mass="21103">MSQVRGPRGAEAIHAAVLDLLAADGYAALTVEGVARRSGVNKTTLYRWWPSKPALVAATFRHAIARELPVPDTGTLRGDLAALLRSKTAFFADGPGRLAADVLAHTGADAELARLADELLGQHRTHVAEVTGRARARGELTGPVDDTLLADLLLGPVWLRAVVTHRPLPPADADALVDTLLAGLPAHRAQSPGRPAPRRS</sequence>
<protein>
    <submittedName>
        <fullName evidence="6">TetR/AcrR family transcriptional regulator</fullName>
    </submittedName>
</protein>
<reference evidence="6 7" key="1">
    <citation type="submission" date="2022-10" db="EMBL/GenBank/DDBJ databases">
        <title>The complete genomes of actinobacterial strains from the NBC collection.</title>
        <authorList>
            <person name="Joergensen T.S."/>
            <person name="Alvarez Arevalo M."/>
            <person name="Sterndorff E.B."/>
            <person name="Faurdal D."/>
            <person name="Vuksanovic O."/>
            <person name="Mourched A.-S."/>
            <person name="Charusanti P."/>
            <person name="Shaw S."/>
            <person name="Blin K."/>
            <person name="Weber T."/>
        </authorList>
    </citation>
    <scope>NUCLEOTIDE SEQUENCE [LARGE SCALE GENOMIC DNA]</scope>
    <source>
        <strain evidence="6 7">NBC 01809</strain>
    </source>
</reference>
<dbReference type="PANTHER" id="PTHR30055">
    <property type="entry name" value="HTH-TYPE TRANSCRIPTIONAL REGULATOR RUTR"/>
    <property type="match status" value="1"/>
</dbReference>
<keyword evidence="2 4" id="KW-0238">DNA-binding</keyword>
<dbReference type="SUPFAM" id="SSF46689">
    <property type="entry name" value="Homeodomain-like"/>
    <property type="match status" value="1"/>
</dbReference>
<proteinExistence type="predicted"/>
<dbReference type="PANTHER" id="PTHR30055:SF148">
    <property type="entry name" value="TETR-FAMILY TRANSCRIPTIONAL REGULATOR"/>
    <property type="match status" value="1"/>
</dbReference>
<evidence type="ECO:0000259" key="5">
    <source>
        <dbReference type="PROSITE" id="PS50977"/>
    </source>
</evidence>
<dbReference type="Proteomes" id="UP001334804">
    <property type="component" value="Chromosome"/>
</dbReference>
<dbReference type="InterPro" id="IPR011075">
    <property type="entry name" value="TetR_C"/>
</dbReference>
<gene>
    <name evidence="6" type="ORF">OIE14_15530</name>
</gene>
<dbReference type="RefSeq" id="WP_326564657.1">
    <property type="nucleotide sequence ID" value="NZ_CP109071.1"/>
</dbReference>
<dbReference type="EMBL" id="CP109071">
    <property type="protein sequence ID" value="WSA35347.1"/>
    <property type="molecule type" value="Genomic_DNA"/>
</dbReference>
<feature type="domain" description="HTH tetR-type" evidence="5">
    <location>
        <begin position="7"/>
        <end position="67"/>
    </location>
</feature>
<dbReference type="Pfam" id="PF00440">
    <property type="entry name" value="TetR_N"/>
    <property type="match status" value="1"/>
</dbReference>
<feature type="DNA-binding region" description="H-T-H motif" evidence="4">
    <location>
        <begin position="30"/>
        <end position="49"/>
    </location>
</feature>
<evidence type="ECO:0000256" key="3">
    <source>
        <dbReference type="ARBA" id="ARBA00023163"/>
    </source>
</evidence>
<dbReference type="SUPFAM" id="SSF48498">
    <property type="entry name" value="Tetracyclin repressor-like, C-terminal domain"/>
    <property type="match status" value="1"/>
</dbReference>
<dbReference type="InterPro" id="IPR050109">
    <property type="entry name" value="HTH-type_TetR-like_transc_reg"/>
</dbReference>